<dbReference type="Gene3D" id="6.10.140.850">
    <property type="match status" value="1"/>
</dbReference>
<dbReference type="InterPro" id="IPR036390">
    <property type="entry name" value="WH_DNA-bd_sf"/>
</dbReference>
<dbReference type="EMBL" id="CP102173">
    <property type="protein sequence ID" value="UUP12539.1"/>
    <property type="molecule type" value="Genomic_DNA"/>
</dbReference>
<evidence type="ECO:0000313" key="6">
    <source>
        <dbReference type="Proteomes" id="UP001316184"/>
    </source>
</evidence>
<keyword evidence="2" id="KW-0805">Transcription regulation</keyword>
<evidence type="ECO:0000256" key="3">
    <source>
        <dbReference type="ARBA" id="ARBA00023125"/>
    </source>
</evidence>
<evidence type="ECO:0000256" key="1">
    <source>
        <dbReference type="ARBA" id="ARBA00011046"/>
    </source>
</evidence>
<dbReference type="Gene3D" id="1.10.10.10">
    <property type="entry name" value="Winged helix-like DNA-binding domain superfamily/Winged helix DNA-binding domain"/>
    <property type="match status" value="1"/>
</dbReference>
<protein>
    <submittedName>
        <fullName evidence="5">BlaI/MecI/CopY family transcriptional regulator</fullName>
    </submittedName>
</protein>
<dbReference type="Proteomes" id="UP001316184">
    <property type="component" value="Chromosome"/>
</dbReference>
<keyword evidence="6" id="KW-1185">Reference proteome</keyword>
<organism evidence="5 6">
    <name type="scientific">Aeromicrobium wangtongii</name>
    <dbReference type="NCBI Taxonomy" id="2969247"/>
    <lineage>
        <taxon>Bacteria</taxon>
        <taxon>Bacillati</taxon>
        <taxon>Actinomycetota</taxon>
        <taxon>Actinomycetes</taxon>
        <taxon>Propionibacteriales</taxon>
        <taxon>Nocardioidaceae</taxon>
        <taxon>Aeromicrobium</taxon>
    </lineage>
</organism>
<evidence type="ECO:0000313" key="5">
    <source>
        <dbReference type="EMBL" id="UUP12539.1"/>
    </source>
</evidence>
<evidence type="ECO:0000256" key="2">
    <source>
        <dbReference type="ARBA" id="ARBA00023015"/>
    </source>
</evidence>
<keyword evidence="4" id="KW-0804">Transcription</keyword>
<reference evidence="5 6" key="1">
    <citation type="submission" date="2022-08" db="EMBL/GenBank/DDBJ databases">
        <title>novel species in genus Aeromicrobium.</title>
        <authorList>
            <person name="Ye L."/>
        </authorList>
    </citation>
    <scope>NUCLEOTIDE SEQUENCE [LARGE SCALE GENOMIC DNA]</scope>
    <source>
        <strain evidence="6">zg-Y1379</strain>
    </source>
</reference>
<sequence>MGHMPHLGELERSVMNILWDAPAPLKVREVLDILGERDLAYTTVMTVLDRLGNKTMVRRERDGRAFRYAPAISRDAATSELLHAALDQAGADRTAALVHFARTVDPAEAQALRAALDEIESRTSS</sequence>
<dbReference type="Pfam" id="PF03965">
    <property type="entry name" value="Penicillinase_R"/>
    <property type="match status" value="1"/>
</dbReference>
<comment type="similarity">
    <text evidence="1">Belongs to the BlaI transcriptional regulatory family.</text>
</comment>
<evidence type="ECO:0000256" key="4">
    <source>
        <dbReference type="ARBA" id="ARBA00023163"/>
    </source>
</evidence>
<accession>A0ABY5M6F9</accession>
<dbReference type="SUPFAM" id="SSF46785">
    <property type="entry name" value="Winged helix' DNA-binding domain"/>
    <property type="match status" value="1"/>
</dbReference>
<dbReference type="InterPro" id="IPR036388">
    <property type="entry name" value="WH-like_DNA-bd_sf"/>
</dbReference>
<dbReference type="InterPro" id="IPR005650">
    <property type="entry name" value="BlaI_family"/>
</dbReference>
<dbReference type="PIRSF" id="PIRSF019455">
    <property type="entry name" value="CopR_AtkY"/>
    <property type="match status" value="1"/>
</dbReference>
<gene>
    <name evidence="5" type="ORF">NQV15_11815</name>
</gene>
<proteinExistence type="inferred from homology"/>
<keyword evidence="3" id="KW-0238">DNA-binding</keyword>
<name>A0ABY5M6F9_9ACTN</name>